<gene>
    <name evidence="1" type="ORF">METZ01_LOCUS179727</name>
</gene>
<accession>A0A382CNK0</accession>
<protein>
    <submittedName>
        <fullName evidence="1">Uncharacterized protein</fullName>
    </submittedName>
</protein>
<sequence length="409" mass="42973">MAYIVNKYDGTLITTVEDGTIDQTTDIRFIGRNYAGYGEIQNENFLHLLENFSGATSPSKAVSGQVWFDNATSKLKFYDGTKWRTTGGAEVDTAAPSGLTTGDFWWDTGNDQLYAWNGSSFVLVGPQGVGTVVTQLKSRTIKDDVGASHLIIEAVVNDETILTISGSEFTIGTSDPSNLITGFDGIKTGITLKDTKAATGGVTSTDTYTWGTASNSLKLGGKLASEYLTTGQGTTTFTTIASFSDVGYTVGDSNDLRVSIINGNEASVSNEVGSKIEFKVNDTGTVTDIAKITTAGILPGTGNRNIGDSADKWYEVHATSFKGNADSATAIKFASVDYAGATTAVANSTALRDVSSNITANLFIGTATQAQYADLAEKYDTDETYPTGTIIKIGGVKEATADDGTNPIG</sequence>
<proteinExistence type="predicted"/>
<dbReference type="EMBL" id="UINC01035064">
    <property type="protein sequence ID" value="SVB26873.1"/>
    <property type="molecule type" value="Genomic_DNA"/>
</dbReference>
<name>A0A382CNK0_9ZZZZ</name>
<organism evidence="1">
    <name type="scientific">marine metagenome</name>
    <dbReference type="NCBI Taxonomy" id="408172"/>
    <lineage>
        <taxon>unclassified sequences</taxon>
        <taxon>metagenomes</taxon>
        <taxon>ecological metagenomes</taxon>
    </lineage>
</organism>
<evidence type="ECO:0000313" key="1">
    <source>
        <dbReference type="EMBL" id="SVB26873.1"/>
    </source>
</evidence>
<dbReference type="AlphaFoldDB" id="A0A382CNK0"/>
<reference evidence="1" key="1">
    <citation type="submission" date="2018-05" db="EMBL/GenBank/DDBJ databases">
        <authorList>
            <person name="Lanie J.A."/>
            <person name="Ng W.-L."/>
            <person name="Kazmierczak K.M."/>
            <person name="Andrzejewski T.M."/>
            <person name="Davidsen T.M."/>
            <person name="Wayne K.J."/>
            <person name="Tettelin H."/>
            <person name="Glass J.I."/>
            <person name="Rusch D."/>
            <person name="Podicherti R."/>
            <person name="Tsui H.-C.T."/>
            <person name="Winkler M.E."/>
        </authorList>
    </citation>
    <scope>NUCLEOTIDE SEQUENCE</scope>
</reference>
<feature type="non-terminal residue" evidence="1">
    <location>
        <position position="409"/>
    </location>
</feature>